<reference evidence="1 2" key="1">
    <citation type="journal article" date="2022" name="Front. Cell. Infect. Microbiol.">
        <title>The Genomes of Two Strains of Taenia crassiceps the Animal Model for the Study of Human Cysticercosis.</title>
        <authorList>
            <person name="Bobes R.J."/>
            <person name="Estrada K."/>
            <person name="Rios-Valencia D.G."/>
            <person name="Calderon-Gallegos A."/>
            <person name="de la Torre P."/>
            <person name="Carrero J.C."/>
            <person name="Sanchez-Flores A."/>
            <person name="Laclette J.P."/>
        </authorList>
    </citation>
    <scope>NUCLEOTIDE SEQUENCE [LARGE SCALE GENOMIC DNA]</scope>
    <source>
        <strain evidence="1">WFUcys</strain>
    </source>
</reference>
<sequence length="980" mass="108349">MPSNFGKAFQCSSLTRCWCSNPSTQGEAMGTCCQPLERNPIQPFECLGFPKTTSKSHISTSTMAYLCKLNTPLRKTQHLNADGNCVRAERSIVELGDLNALNNCTTSCPMIAEHCTYKQQPQHRDYTVNADECRSLRDVCSAMAHSRKVKETPTNRQLNTSMALSKLCSQAPFMRLASSQTRQRSLAYKTCAHRACTHLRRTVIFGCIPFDFTMPVGCFPSFRRKIKKFNKGKAPLSKKEEAKNDVSHKTLKPTEINNHAKGKADTSTKIEQQAEVAQQRQEEETKAQNVNKKTFEQVAEVHQSAKSAANELVTSPNATEHIREVNESHGCETASSETIMMEHEEARETATTQEADSPCDIFPAKATVELQCEGVPSTERMAEFGENQKPTAPQETEPPRNALPAEVTVKHEKEFQSGSASPMEEATGFATDHGYDISKEVETFTEGIVGHGEELQCESISPTEEMVEFVVNQESTVSQEAGPPHDTSPTEDTMAHGEELQCESVPPTEEMVEFVVNQESTVSQEAGPPHDTSPTEDTMAHGEELQCESVPPTEEMVEFVVNQESTVSQEAGPPHDTSPTEDTMAHGEELQCESVPPTEEMVEFVVNQESTVSQEAGPPHDTSPTEDTMAHGEELQCESVPPTEEMVEFVVNQESTVSQEAGPPHDTSPTEDTMAHGEELQCESVPPTEEMVEFVVNQESTVSQEAGPPHDTSPTEDTMAHGEELQCESVPPTEEMVEFVVNQESTVSQEAELPRETVPTMTEYFEVQGFIGLPEKGFAQESVHNMGEKSAQVNESGHPTNIEEEHKNVQNSSELQASVLPEGFHWETVSVQLPEGAIDIHELHLPMHVGLVETEKGEIPCKYLKTKGSFYAGIDGREEDFVNGKILCLDPKMGGSIEIEWIHVSTPDIRSRNLVAGARDANGKLLYIARGMIPLTGPYPYYELSSGWVSEDLEYAHLPYGGVEWEQRDFDVLAWKPKCF</sequence>
<dbReference type="EMBL" id="JAKROA010000003">
    <property type="protein sequence ID" value="KAL5109478.1"/>
    <property type="molecule type" value="Genomic_DNA"/>
</dbReference>
<evidence type="ECO:0000313" key="2">
    <source>
        <dbReference type="Proteomes" id="UP001651158"/>
    </source>
</evidence>
<dbReference type="PANTHER" id="PTHR31649:SF1">
    <property type="entry name" value="FARNESOIC ACID O-METHYL TRANSFERASE DOMAIN-CONTAINING PROTEIN"/>
    <property type="match status" value="1"/>
</dbReference>
<proteinExistence type="predicted"/>
<dbReference type="PANTHER" id="PTHR31649">
    <property type="entry name" value="AGAP009604-PA"/>
    <property type="match status" value="1"/>
</dbReference>
<dbReference type="Proteomes" id="UP001651158">
    <property type="component" value="Unassembled WGS sequence"/>
</dbReference>
<protein>
    <submittedName>
        <fullName evidence="1">Uncharacterized protein</fullName>
    </submittedName>
</protein>
<name>A0ABR4QK85_9CEST</name>
<evidence type="ECO:0000313" key="1">
    <source>
        <dbReference type="EMBL" id="KAL5109478.1"/>
    </source>
</evidence>
<accession>A0ABR4QK85</accession>
<keyword evidence="2" id="KW-1185">Reference proteome</keyword>
<gene>
    <name evidence="1" type="ORF">TcWFU_009638</name>
</gene>
<organism evidence="1 2">
    <name type="scientific">Taenia crassiceps</name>
    <dbReference type="NCBI Taxonomy" id="6207"/>
    <lineage>
        <taxon>Eukaryota</taxon>
        <taxon>Metazoa</taxon>
        <taxon>Spiralia</taxon>
        <taxon>Lophotrochozoa</taxon>
        <taxon>Platyhelminthes</taxon>
        <taxon>Cestoda</taxon>
        <taxon>Eucestoda</taxon>
        <taxon>Cyclophyllidea</taxon>
        <taxon>Taeniidae</taxon>
        <taxon>Taenia</taxon>
    </lineage>
</organism>
<comment type="caution">
    <text evidence="1">The sequence shown here is derived from an EMBL/GenBank/DDBJ whole genome shotgun (WGS) entry which is preliminary data.</text>
</comment>